<keyword evidence="10" id="KW-1185">Reference proteome</keyword>
<evidence type="ECO:0000256" key="8">
    <source>
        <dbReference type="SAM" id="Phobius"/>
    </source>
</evidence>
<dbReference type="InterPro" id="IPR009315">
    <property type="entry name" value="P_starv_induced_PsiE"/>
</dbReference>
<evidence type="ECO:0000256" key="3">
    <source>
        <dbReference type="ARBA" id="ARBA00021903"/>
    </source>
</evidence>
<dbReference type="PANTHER" id="PTHR37819:SF1">
    <property type="entry name" value="PROTEIN PSIE"/>
    <property type="match status" value="1"/>
</dbReference>
<comment type="similarity">
    <text evidence="2">Belongs to the PsiE family.</text>
</comment>
<evidence type="ECO:0000256" key="5">
    <source>
        <dbReference type="ARBA" id="ARBA00022692"/>
    </source>
</evidence>
<evidence type="ECO:0000313" key="9">
    <source>
        <dbReference type="EMBL" id="MFC3885985.1"/>
    </source>
</evidence>
<feature type="transmembrane region" description="Helical" evidence="8">
    <location>
        <begin position="51"/>
        <end position="70"/>
    </location>
</feature>
<name>A0ABV8B7W1_9BACI</name>
<dbReference type="PANTHER" id="PTHR37819">
    <property type="entry name" value="PROTEIN PSIE"/>
    <property type="match status" value="1"/>
</dbReference>
<dbReference type="Proteomes" id="UP001595752">
    <property type="component" value="Unassembled WGS sequence"/>
</dbReference>
<sequence>MKELQKIIKFFQIVLNSSLVLLGIMLTFFMLRELYFIFQYVIDDSPNVHDILQDVLIFFLYFAFISIIVKYFKENYHFPIRYLLYIGITGTIRFIIVNSDHPERNLILSLVILILMISYTLNIRSSRDENN</sequence>
<dbReference type="RefSeq" id="WP_377918357.1">
    <property type="nucleotide sequence ID" value="NZ_JBHRZT010000072.1"/>
</dbReference>
<comment type="subcellular location">
    <subcellularLocation>
        <location evidence="1">Cell inner membrane</location>
        <topology evidence="1">Multi-pass membrane protein</topology>
    </subcellularLocation>
</comment>
<protein>
    <recommendedName>
        <fullName evidence="3">Protein PsiE</fullName>
    </recommendedName>
</protein>
<keyword evidence="7 8" id="KW-0472">Membrane</keyword>
<dbReference type="InterPro" id="IPR020948">
    <property type="entry name" value="P_starv_induced_PsiE-like"/>
</dbReference>
<comment type="caution">
    <text evidence="9">The sequence shown here is derived from an EMBL/GenBank/DDBJ whole genome shotgun (WGS) entry which is preliminary data.</text>
</comment>
<feature type="transmembrane region" description="Helical" evidence="8">
    <location>
        <begin position="7"/>
        <end position="31"/>
    </location>
</feature>
<evidence type="ECO:0000256" key="7">
    <source>
        <dbReference type="ARBA" id="ARBA00023136"/>
    </source>
</evidence>
<keyword evidence="6 8" id="KW-1133">Transmembrane helix</keyword>
<keyword evidence="4" id="KW-1003">Cell membrane</keyword>
<evidence type="ECO:0000313" key="10">
    <source>
        <dbReference type="Proteomes" id="UP001595752"/>
    </source>
</evidence>
<keyword evidence="5 8" id="KW-0812">Transmembrane</keyword>
<proteinExistence type="inferred from homology"/>
<evidence type="ECO:0000256" key="1">
    <source>
        <dbReference type="ARBA" id="ARBA00004429"/>
    </source>
</evidence>
<evidence type="ECO:0000256" key="4">
    <source>
        <dbReference type="ARBA" id="ARBA00022475"/>
    </source>
</evidence>
<feature type="transmembrane region" description="Helical" evidence="8">
    <location>
        <begin position="82"/>
        <end position="99"/>
    </location>
</feature>
<accession>A0ABV8B7W1</accession>
<organism evidence="9 10">
    <name type="scientific">Bacillus songklensis</name>
    <dbReference type="NCBI Taxonomy" id="1069116"/>
    <lineage>
        <taxon>Bacteria</taxon>
        <taxon>Bacillati</taxon>
        <taxon>Bacillota</taxon>
        <taxon>Bacilli</taxon>
        <taxon>Bacillales</taxon>
        <taxon>Bacillaceae</taxon>
        <taxon>Bacillus</taxon>
    </lineage>
</organism>
<reference evidence="10" key="1">
    <citation type="journal article" date="2019" name="Int. J. Syst. Evol. Microbiol.">
        <title>The Global Catalogue of Microorganisms (GCM) 10K type strain sequencing project: providing services to taxonomists for standard genome sequencing and annotation.</title>
        <authorList>
            <consortium name="The Broad Institute Genomics Platform"/>
            <consortium name="The Broad Institute Genome Sequencing Center for Infectious Disease"/>
            <person name="Wu L."/>
            <person name="Ma J."/>
        </authorList>
    </citation>
    <scope>NUCLEOTIDE SEQUENCE [LARGE SCALE GENOMIC DNA]</scope>
    <source>
        <strain evidence="10">CCUG 61889</strain>
    </source>
</reference>
<evidence type="ECO:0000256" key="6">
    <source>
        <dbReference type="ARBA" id="ARBA00022989"/>
    </source>
</evidence>
<dbReference type="PIRSF" id="PIRSF029598">
    <property type="entry name" value="PsiE"/>
    <property type="match status" value="1"/>
</dbReference>
<gene>
    <name evidence="9" type="ORF">ACFOU2_21905</name>
</gene>
<dbReference type="EMBL" id="JBHRZT010000072">
    <property type="protein sequence ID" value="MFC3885985.1"/>
    <property type="molecule type" value="Genomic_DNA"/>
</dbReference>
<feature type="transmembrane region" description="Helical" evidence="8">
    <location>
        <begin position="105"/>
        <end position="123"/>
    </location>
</feature>
<evidence type="ECO:0000256" key="2">
    <source>
        <dbReference type="ARBA" id="ARBA00005632"/>
    </source>
</evidence>
<dbReference type="Pfam" id="PF06146">
    <property type="entry name" value="PsiE"/>
    <property type="match status" value="1"/>
</dbReference>